<keyword evidence="2" id="KW-1185">Reference proteome</keyword>
<organism evidence="1 2">
    <name type="scientific">Rapidithrix thailandica</name>
    <dbReference type="NCBI Taxonomy" id="413964"/>
    <lineage>
        <taxon>Bacteria</taxon>
        <taxon>Pseudomonadati</taxon>
        <taxon>Bacteroidota</taxon>
        <taxon>Cytophagia</taxon>
        <taxon>Cytophagales</taxon>
        <taxon>Flammeovirgaceae</taxon>
        <taxon>Rapidithrix</taxon>
    </lineage>
</organism>
<dbReference type="EMBL" id="JBDKWZ010000005">
    <property type="protein sequence ID" value="MEN7548247.1"/>
    <property type="molecule type" value="Genomic_DNA"/>
</dbReference>
<reference evidence="1 2" key="1">
    <citation type="submission" date="2024-04" db="EMBL/GenBank/DDBJ databases">
        <title>Novel genus in family Flammeovirgaceae.</title>
        <authorList>
            <person name="Nguyen T.H."/>
            <person name="Vuong T.Q."/>
            <person name="Le H."/>
            <person name="Kim S.-G."/>
        </authorList>
    </citation>
    <scope>NUCLEOTIDE SEQUENCE [LARGE SCALE GENOMIC DNA]</scope>
    <source>
        <strain evidence="1 2">JCM 23209</strain>
    </source>
</reference>
<evidence type="ECO:0000313" key="2">
    <source>
        <dbReference type="Proteomes" id="UP001403385"/>
    </source>
</evidence>
<comment type="caution">
    <text evidence="1">The sequence shown here is derived from an EMBL/GenBank/DDBJ whole genome shotgun (WGS) entry which is preliminary data.</text>
</comment>
<proteinExistence type="predicted"/>
<dbReference type="AlphaFoldDB" id="A0AAW9RTL3"/>
<dbReference type="RefSeq" id="WP_346821027.1">
    <property type="nucleotide sequence ID" value="NZ_JBDKWZ010000005.1"/>
</dbReference>
<evidence type="ECO:0000313" key="1">
    <source>
        <dbReference type="EMBL" id="MEN7548247.1"/>
    </source>
</evidence>
<accession>A0AAW9RTL3</accession>
<dbReference type="Proteomes" id="UP001403385">
    <property type="component" value="Unassembled WGS sequence"/>
</dbReference>
<gene>
    <name evidence="1" type="ORF">AAG747_10020</name>
</gene>
<name>A0AAW9RTL3_9BACT</name>
<sequence length="195" mass="23676">MFDPKEFEYLTNTDFLQTKRRIIQKLFHQFSQLEHVISGQIHRFPFIQSMPLRRGKVSKGENYRELPYLVLDYPAVFKREDIFSLRTIFWWGHEFSCTLHLQGKYKKRFEEKIIERIKTPEKHSNLQLCIHATPWEYYFEEDNYQSILEMDSKTLEQVIQEKPFVKLACRLPLERFEELEAFVKESTQTLFALLK</sequence>
<protein>
    <submittedName>
        <fullName evidence="1">Uncharacterized protein</fullName>
    </submittedName>
</protein>